<feature type="region of interest" description="Disordered" evidence="1">
    <location>
        <begin position="724"/>
        <end position="750"/>
    </location>
</feature>
<sequence>MAPFVPLKSLESPQRLPATAESKLEPETIDRQALKQGELRAVEAMRRSCPLPLLSLQMDGRPPQTAAEQLEVFTGPCGRRVPLPVRLEGASEPKELLRLNLEAMQFSRRWSPWRLHCPVSLYEKQLTPGVEEFAVDYAGYVFLFAGEDPMRRFCQWPKRFLTEMPCINAPGMTLGFVLLSPASFRATSLVQRLHDVYGFDAVDPLRLLQLALKQPPMPEEIPEEGTVPVPLETEPYLLASEYQELRAGKTVSTTTFLRLIAKQLGIEKNLTLIQKQAEALEDAKKRLEEAQANGSDPPEGIVLDDEGQPVVELEEPLKKPSKGYVLQGFPESAEQLEAMKLKMGLVPDQVLLLKVLGEEAPETLEILQKEGLGASQPLQPLLETQLTSFEGLTAVEGLKVSEVALEVTEDEQFVQIRKHIDPFYQVVEAEAIAAEIPDPEEWTPPEEDPDDPAAEPEERPIIQWGTCGPYCPVTLKAQRWLYPGQKDFQHVYRNVVFALGNERASEAFVKEPAAYVQTEPALPPPRILVTGPTGSGVARQCEMLGEVYKIPVLKLEEVWRSKVEKRLMQVKEARKAAQKKEALEQSMLEDDKPLFPEGWMPPEEVPEDAEDPADQAPPEEEDGLDDEQREELFVMAMKDSLGPHCGACILDGTWFGDLKDEEMSEEMKTARSLQNLLVKAQRLPDFTVVLKCKNDFAAKKTFDFESIDRDYEARLAEYKAQVAAAEAKEEEPPEAPEGLVTDETEEKESDRVKARFIESKSAQQQVLKDMMEVFQTSRAPLQKVSSDRGDGPTHKAIRSHCRPYLEQRGSLLLRHQLRKVSNLKADDQLRRGFELFRDFR</sequence>
<feature type="compositionally biased region" description="Acidic residues" evidence="1">
    <location>
        <begin position="728"/>
        <end position="747"/>
    </location>
</feature>
<proteinExistence type="predicted"/>
<evidence type="ECO:0000313" key="4">
    <source>
        <dbReference type="EMBL" id="CAL4767922.1"/>
    </source>
</evidence>
<dbReference type="EMBL" id="CAMXCT020000569">
    <property type="protein sequence ID" value="CAL1133985.1"/>
    <property type="molecule type" value="Genomic_DNA"/>
</dbReference>
<dbReference type="Proteomes" id="UP001152797">
    <property type="component" value="Unassembled WGS sequence"/>
</dbReference>
<dbReference type="InterPro" id="IPR027417">
    <property type="entry name" value="P-loop_NTPase"/>
</dbReference>
<dbReference type="GO" id="GO:0016301">
    <property type="term" value="F:kinase activity"/>
    <property type="evidence" value="ECO:0007669"/>
    <property type="project" value="UniProtKB-KW"/>
</dbReference>
<dbReference type="EMBL" id="CAMXCT010000569">
    <property type="protein sequence ID" value="CAI3980610.1"/>
    <property type="molecule type" value="Genomic_DNA"/>
</dbReference>
<reference evidence="3" key="2">
    <citation type="submission" date="2024-04" db="EMBL/GenBank/DDBJ databases">
        <authorList>
            <person name="Chen Y."/>
            <person name="Shah S."/>
            <person name="Dougan E. K."/>
            <person name="Thang M."/>
            <person name="Chan C."/>
        </authorList>
    </citation>
    <scope>NUCLEOTIDE SEQUENCE [LARGE SCALE GENOMIC DNA]</scope>
</reference>
<feature type="compositionally biased region" description="Acidic residues" evidence="1">
    <location>
        <begin position="437"/>
        <end position="455"/>
    </location>
</feature>
<reference evidence="2" key="1">
    <citation type="submission" date="2022-10" db="EMBL/GenBank/DDBJ databases">
        <authorList>
            <person name="Chen Y."/>
            <person name="Dougan E. K."/>
            <person name="Chan C."/>
            <person name="Rhodes N."/>
            <person name="Thang M."/>
        </authorList>
    </citation>
    <scope>NUCLEOTIDE SEQUENCE</scope>
</reference>
<protein>
    <submittedName>
        <fullName evidence="4">Adenylate kinase 9 (AK 9) (Adenylate kina se domain-containing protein 1) (Adenylate kinase domain-containing protein 2)</fullName>
    </submittedName>
</protein>
<gene>
    <name evidence="2" type="ORF">C1SCF055_LOCUS8473</name>
</gene>
<keyword evidence="4" id="KW-0418">Kinase</keyword>
<evidence type="ECO:0000313" key="2">
    <source>
        <dbReference type="EMBL" id="CAI3980610.1"/>
    </source>
</evidence>
<keyword evidence="5" id="KW-1185">Reference proteome</keyword>
<dbReference type="OrthoDB" id="346649at2759"/>
<accession>A0A9P1BW38</accession>
<evidence type="ECO:0000256" key="1">
    <source>
        <dbReference type="SAM" id="MobiDB-lite"/>
    </source>
</evidence>
<keyword evidence="4" id="KW-0808">Transferase</keyword>
<feature type="region of interest" description="Disordered" evidence="1">
    <location>
        <begin position="435"/>
        <end position="459"/>
    </location>
</feature>
<organism evidence="2">
    <name type="scientific">Cladocopium goreaui</name>
    <dbReference type="NCBI Taxonomy" id="2562237"/>
    <lineage>
        <taxon>Eukaryota</taxon>
        <taxon>Sar</taxon>
        <taxon>Alveolata</taxon>
        <taxon>Dinophyceae</taxon>
        <taxon>Suessiales</taxon>
        <taxon>Symbiodiniaceae</taxon>
        <taxon>Cladocopium</taxon>
    </lineage>
</organism>
<feature type="compositionally biased region" description="Acidic residues" evidence="1">
    <location>
        <begin position="604"/>
        <end position="626"/>
    </location>
</feature>
<dbReference type="Gene3D" id="3.40.50.300">
    <property type="entry name" value="P-loop containing nucleotide triphosphate hydrolases"/>
    <property type="match status" value="2"/>
</dbReference>
<dbReference type="EMBL" id="CAMXCT030000569">
    <property type="protein sequence ID" value="CAL4767922.1"/>
    <property type="molecule type" value="Genomic_DNA"/>
</dbReference>
<evidence type="ECO:0000313" key="3">
    <source>
        <dbReference type="EMBL" id="CAL1133985.1"/>
    </source>
</evidence>
<name>A0A9P1BW38_9DINO</name>
<dbReference type="AlphaFoldDB" id="A0A9P1BW38"/>
<comment type="caution">
    <text evidence="2">The sequence shown here is derived from an EMBL/GenBank/DDBJ whole genome shotgun (WGS) entry which is preliminary data.</text>
</comment>
<evidence type="ECO:0000313" key="5">
    <source>
        <dbReference type="Proteomes" id="UP001152797"/>
    </source>
</evidence>
<feature type="region of interest" description="Disordered" evidence="1">
    <location>
        <begin position="580"/>
        <end position="626"/>
    </location>
</feature>
<feature type="compositionally biased region" description="Basic and acidic residues" evidence="1">
    <location>
        <begin position="580"/>
        <end position="594"/>
    </location>
</feature>